<proteinExistence type="predicted"/>
<reference evidence="1 2" key="1">
    <citation type="submission" date="2023-06" db="EMBL/GenBank/DDBJ databases">
        <title>Sporosarcina sp. nov., isolated from Korean tranditional fermented seafood 'Jeotgal'.</title>
        <authorList>
            <person name="Yang A.I."/>
            <person name="Shin N.-R."/>
        </authorList>
    </citation>
    <scope>NUCLEOTIDE SEQUENCE [LARGE SCALE GENOMIC DNA]</scope>
    <source>
        <strain evidence="1 2">T2O-4</strain>
    </source>
</reference>
<sequence>MKITKLDINLNRQINLFERKYSSEDRILFEELHDYIVRNKSIQGIDIEIPPMDFTGDIGYFVNKEKKYKYKGGINFLYGEDGGILNIGNTNDLYLRIYQKWIGKNGGSRADYYFSDYYRGVSLFCEESDYKRKLYEPYLINKLQPPLNDQYNYYNKSLYKELLKKEELASPSNHYMGFGYKSPNDY</sequence>
<gene>
    <name evidence="1" type="ORF">QWT69_02690</name>
</gene>
<dbReference type="EMBL" id="CP129118">
    <property type="protein sequence ID" value="WOV88047.1"/>
    <property type="molecule type" value="Genomic_DNA"/>
</dbReference>
<dbReference type="Proteomes" id="UP001303902">
    <property type="component" value="Chromosome"/>
</dbReference>
<protein>
    <submittedName>
        <fullName evidence="1">Uncharacterized protein</fullName>
    </submittedName>
</protein>
<evidence type="ECO:0000313" key="2">
    <source>
        <dbReference type="Proteomes" id="UP001303902"/>
    </source>
</evidence>
<evidence type="ECO:0000313" key="1">
    <source>
        <dbReference type="EMBL" id="WOV88047.1"/>
    </source>
</evidence>
<organism evidence="1 2">
    <name type="scientific">Sporosarcina oncorhynchi</name>
    <dbReference type="NCBI Taxonomy" id="3056444"/>
    <lineage>
        <taxon>Bacteria</taxon>
        <taxon>Bacillati</taxon>
        <taxon>Bacillota</taxon>
        <taxon>Bacilli</taxon>
        <taxon>Bacillales</taxon>
        <taxon>Caryophanaceae</taxon>
        <taxon>Sporosarcina</taxon>
    </lineage>
</organism>
<dbReference type="RefSeq" id="WP_317968717.1">
    <property type="nucleotide sequence ID" value="NZ_CP129118.1"/>
</dbReference>
<accession>A0ABZ0L8T2</accession>
<keyword evidence="2" id="KW-1185">Reference proteome</keyword>
<name>A0ABZ0L8T2_9BACL</name>